<evidence type="ECO:0000256" key="1">
    <source>
        <dbReference type="SAM" id="MobiDB-lite"/>
    </source>
</evidence>
<dbReference type="AlphaFoldDB" id="A0A373A2Z8"/>
<sequence>MEPDPDDQQPPAGRRHRRRARWSEITGWKTVRDLVLFLIGAVVIVREAWTPPVDPSVIITGLTLAGLPAALSRDERPPRE</sequence>
<accession>A0A373A2Z8</accession>
<feature type="region of interest" description="Disordered" evidence="1">
    <location>
        <begin position="1"/>
        <end position="20"/>
    </location>
</feature>
<reference evidence="2 3" key="1">
    <citation type="submission" date="2018-08" db="EMBL/GenBank/DDBJ databases">
        <title>Diversity &amp; Physiological Properties of Lignin-Decomposing Actinobacteria from Soil.</title>
        <authorList>
            <person name="Roh S.G."/>
            <person name="Kim S.B."/>
        </authorList>
    </citation>
    <scope>NUCLEOTIDE SEQUENCE [LARGE SCALE GENOMIC DNA]</scope>
    <source>
        <strain evidence="2 3">MMS17-GH009</strain>
    </source>
</reference>
<evidence type="ECO:0000313" key="2">
    <source>
        <dbReference type="EMBL" id="RGD62042.1"/>
    </source>
</evidence>
<organism evidence="2 3">
    <name type="scientific">Kitasatospora xanthocidica</name>
    <dbReference type="NCBI Taxonomy" id="83382"/>
    <lineage>
        <taxon>Bacteria</taxon>
        <taxon>Bacillati</taxon>
        <taxon>Actinomycetota</taxon>
        <taxon>Actinomycetes</taxon>
        <taxon>Kitasatosporales</taxon>
        <taxon>Streptomycetaceae</taxon>
        <taxon>Kitasatospora</taxon>
    </lineage>
</organism>
<proteinExistence type="predicted"/>
<evidence type="ECO:0000313" key="3">
    <source>
        <dbReference type="Proteomes" id="UP000263377"/>
    </source>
</evidence>
<gene>
    <name evidence="2" type="ORF">DR950_33705</name>
</gene>
<comment type="caution">
    <text evidence="2">The sequence shown here is derived from an EMBL/GenBank/DDBJ whole genome shotgun (WGS) entry which is preliminary data.</text>
</comment>
<dbReference type="Proteomes" id="UP000263377">
    <property type="component" value="Unassembled WGS sequence"/>
</dbReference>
<keyword evidence="3" id="KW-1185">Reference proteome</keyword>
<protein>
    <submittedName>
        <fullName evidence="2">Uncharacterized protein</fullName>
    </submittedName>
</protein>
<name>A0A373A2Z8_9ACTN</name>
<dbReference type="EMBL" id="QVIG01000001">
    <property type="protein sequence ID" value="RGD62042.1"/>
    <property type="molecule type" value="Genomic_DNA"/>
</dbReference>
<dbReference type="RefSeq" id="WP_117490242.1">
    <property type="nucleotide sequence ID" value="NZ_QVIG01000001.1"/>
</dbReference>